<reference evidence="1 2" key="1">
    <citation type="journal article" date="2021" name="Plant Biotechnol. J.">
        <title>Multi-omics assisted identification of the key and species-specific regulatory components of drought-tolerant mechanisms in Gossypium stocksii.</title>
        <authorList>
            <person name="Yu D."/>
            <person name="Ke L."/>
            <person name="Zhang D."/>
            <person name="Wu Y."/>
            <person name="Sun Y."/>
            <person name="Mei J."/>
            <person name="Sun J."/>
            <person name="Sun Y."/>
        </authorList>
    </citation>
    <scope>NUCLEOTIDE SEQUENCE [LARGE SCALE GENOMIC DNA]</scope>
    <source>
        <strain evidence="2">cv. E1</strain>
        <tissue evidence="1">Leaf</tissue>
    </source>
</reference>
<dbReference type="AlphaFoldDB" id="A0A9D3VPK3"/>
<proteinExistence type="predicted"/>
<keyword evidence="2" id="KW-1185">Reference proteome</keyword>
<sequence>MDKAFLHDLDFQSPPFTWHHGNLSDRLDRAVGNDDWLDAFPNCSIFHLPRIKSDHRSLLLKLHYDSGGAPNRPFRFLADFRNKIKEWNNCVYGHLSQRKRQLVRKLAKIQHALDLSGSNSLVKQEINVRNKLENILHHEEILLKQKSRCEWLNLGDQNTSYFHRRTVLNRNFNKITVLRNSDGEWIFDPEMLKTEAVNFFQNLYGEIPRPTRSLPSNAFPKLSSKDTKFLGECVTYEEIKTALFDMVPWKAPGSDGFQAAFF</sequence>
<name>A0A9D3VPK3_9ROSI</name>
<comment type="caution">
    <text evidence="1">The sequence shown here is derived from an EMBL/GenBank/DDBJ whole genome shotgun (WGS) entry which is preliminary data.</text>
</comment>
<evidence type="ECO:0000313" key="2">
    <source>
        <dbReference type="Proteomes" id="UP000828251"/>
    </source>
</evidence>
<dbReference type="InterPro" id="IPR036691">
    <property type="entry name" value="Endo/exonu/phosph_ase_sf"/>
</dbReference>
<accession>A0A9D3VPK3</accession>
<dbReference type="PANTHER" id="PTHR33710">
    <property type="entry name" value="BNAC02G09200D PROTEIN"/>
    <property type="match status" value="1"/>
</dbReference>
<evidence type="ECO:0000313" key="1">
    <source>
        <dbReference type="EMBL" id="KAH1091416.1"/>
    </source>
</evidence>
<dbReference type="SUPFAM" id="SSF56219">
    <property type="entry name" value="DNase I-like"/>
    <property type="match status" value="1"/>
</dbReference>
<evidence type="ECO:0008006" key="3">
    <source>
        <dbReference type="Google" id="ProtNLM"/>
    </source>
</evidence>
<dbReference type="OrthoDB" id="1001832at2759"/>
<dbReference type="Proteomes" id="UP000828251">
    <property type="component" value="Unassembled WGS sequence"/>
</dbReference>
<organism evidence="1 2">
    <name type="scientific">Gossypium stocksii</name>
    <dbReference type="NCBI Taxonomy" id="47602"/>
    <lineage>
        <taxon>Eukaryota</taxon>
        <taxon>Viridiplantae</taxon>
        <taxon>Streptophyta</taxon>
        <taxon>Embryophyta</taxon>
        <taxon>Tracheophyta</taxon>
        <taxon>Spermatophyta</taxon>
        <taxon>Magnoliopsida</taxon>
        <taxon>eudicotyledons</taxon>
        <taxon>Gunneridae</taxon>
        <taxon>Pentapetalae</taxon>
        <taxon>rosids</taxon>
        <taxon>malvids</taxon>
        <taxon>Malvales</taxon>
        <taxon>Malvaceae</taxon>
        <taxon>Malvoideae</taxon>
        <taxon>Gossypium</taxon>
    </lineage>
</organism>
<gene>
    <name evidence="1" type="ORF">J1N35_018673</name>
</gene>
<dbReference type="PANTHER" id="PTHR33710:SF77">
    <property type="entry name" value="DNASE I-LIKE SUPERFAMILY PROTEIN"/>
    <property type="match status" value="1"/>
</dbReference>
<protein>
    <recommendedName>
        <fullName evidence="3">Endonuclease/exonuclease/phosphatase domain-containing protein</fullName>
    </recommendedName>
</protein>
<dbReference type="EMBL" id="JAIQCV010000006">
    <property type="protein sequence ID" value="KAH1091416.1"/>
    <property type="molecule type" value="Genomic_DNA"/>
</dbReference>